<name>A0ABS6E5J1_9FIRM</name>
<dbReference type="RefSeq" id="WP_216517713.1">
    <property type="nucleotide sequence ID" value="NZ_JAHLPM010000004.1"/>
</dbReference>
<evidence type="ECO:0000259" key="1">
    <source>
        <dbReference type="PROSITE" id="PS51782"/>
    </source>
</evidence>
<proteinExistence type="predicted"/>
<dbReference type="EMBL" id="JAHLPM010000004">
    <property type="protein sequence ID" value="MBU5437513.1"/>
    <property type="molecule type" value="Genomic_DNA"/>
</dbReference>
<dbReference type="Pfam" id="PF01476">
    <property type="entry name" value="LysM"/>
    <property type="match status" value="1"/>
</dbReference>
<dbReference type="Proteomes" id="UP000749471">
    <property type="component" value="Unassembled WGS sequence"/>
</dbReference>
<sequence>MEKKLPLNPKNKMRKMTKNEKILLMLLGIVILFWAVFRFIIVPQKNKLDVLSQQKDEYKDRIVEINKIFKKEDQINKDLEMLHKERDQILGRYFSKLDQPQIIYLLNDLIEDDKLSVADINFSRPSEEKIEEMVVNYMDVSIPFKGEYEGVMNVVEAINKSPRKILVDGLTMDKGEIDQLSGNLSLKIYSLEGISNGIDNIASIADTVESIERETPFSPYKDYSGKTIIDNSEEIFDREENMNDYSEEIRGGISESKDHASETLIDFENESFHFIPSHPLVKGSVGQSTVAKSKKSSLRFEYNILALEEENRAYVDLSKSDVEIKYPPNSIGIWVYAYGYSPGTLGIRFKGQVGEMLDVELSKGVSWIGWQYIEIVPPADLSLYPLKLDKIYLEISYNREDYGVLLFDKLEAYYPANKNLDKSFYSFYIVEKGDTIEKISMKLFGNQDYRKKIMKINDIKQGDILNEGKILVLPRK</sequence>
<feature type="domain" description="LysM" evidence="1">
    <location>
        <begin position="426"/>
        <end position="473"/>
    </location>
</feature>
<organism evidence="2 3">
    <name type="scientific">Tissierella simiarum</name>
    <dbReference type="NCBI Taxonomy" id="2841534"/>
    <lineage>
        <taxon>Bacteria</taxon>
        <taxon>Bacillati</taxon>
        <taxon>Bacillota</taxon>
        <taxon>Tissierellia</taxon>
        <taxon>Tissierellales</taxon>
        <taxon>Tissierellaceae</taxon>
        <taxon>Tissierella</taxon>
    </lineage>
</organism>
<dbReference type="SMART" id="SM00257">
    <property type="entry name" value="LysM"/>
    <property type="match status" value="1"/>
</dbReference>
<keyword evidence="3" id="KW-1185">Reference proteome</keyword>
<evidence type="ECO:0000313" key="2">
    <source>
        <dbReference type="EMBL" id="MBU5437513.1"/>
    </source>
</evidence>
<reference evidence="2 3" key="1">
    <citation type="submission" date="2021-06" db="EMBL/GenBank/DDBJ databases">
        <authorList>
            <person name="Sun Q."/>
            <person name="Li D."/>
        </authorList>
    </citation>
    <scope>NUCLEOTIDE SEQUENCE [LARGE SCALE GENOMIC DNA]</scope>
    <source>
        <strain evidence="2 3">MSJ-40</strain>
    </source>
</reference>
<dbReference type="PROSITE" id="PS51782">
    <property type="entry name" value="LYSM"/>
    <property type="match status" value="1"/>
</dbReference>
<evidence type="ECO:0000313" key="3">
    <source>
        <dbReference type="Proteomes" id="UP000749471"/>
    </source>
</evidence>
<accession>A0ABS6E5J1</accession>
<protein>
    <submittedName>
        <fullName evidence="2">LysM domain-containing protein</fullName>
    </submittedName>
</protein>
<gene>
    <name evidence="2" type="ORF">KQI42_05815</name>
</gene>
<dbReference type="CDD" id="cd00118">
    <property type="entry name" value="LysM"/>
    <property type="match status" value="1"/>
</dbReference>
<dbReference type="InterPro" id="IPR018392">
    <property type="entry name" value="LysM"/>
</dbReference>
<comment type="caution">
    <text evidence="2">The sequence shown here is derived from an EMBL/GenBank/DDBJ whole genome shotgun (WGS) entry which is preliminary data.</text>
</comment>